<feature type="domain" description="Phosphatidic acid phosphatase type 2/haloperoxidase" evidence="1">
    <location>
        <begin position="616"/>
        <end position="739"/>
    </location>
</feature>
<evidence type="ECO:0000259" key="2">
    <source>
        <dbReference type="Pfam" id="PF07705"/>
    </source>
</evidence>
<accession>A0A951PEV8</accession>
<dbReference type="SUPFAM" id="SSF48317">
    <property type="entry name" value="Acid phosphatase/Vanadium-dependent haloperoxidase"/>
    <property type="match status" value="1"/>
</dbReference>
<reference evidence="3" key="2">
    <citation type="journal article" date="2022" name="Microbiol. Resour. Announc.">
        <title>Metagenome Sequencing to Explore Phylogenomics of Terrestrial Cyanobacteria.</title>
        <authorList>
            <person name="Ward R.D."/>
            <person name="Stajich J.E."/>
            <person name="Johansen J.R."/>
            <person name="Huntemann M."/>
            <person name="Clum A."/>
            <person name="Foster B."/>
            <person name="Foster B."/>
            <person name="Roux S."/>
            <person name="Palaniappan K."/>
            <person name="Varghese N."/>
            <person name="Mukherjee S."/>
            <person name="Reddy T.B.K."/>
            <person name="Daum C."/>
            <person name="Copeland A."/>
            <person name="Chen I.A."/>
            <person name="Ivanova N.N."/>
            <person name="Kyrpides N.C."/>
            <person name="Shapiro N."/>
            <person name="Eloe-Fadrosh E.A."/>
            <person name="Pietrasiak N."/>
        </authorList>
    </citation>
    <scope>NUCLEOTIDE SEQUENCE</scope>
    <source>
        <strain evidence="3">GSE-TBD4-15B</strain>
    </source>
</reference>
<dbReference type="Gene3D" id="2.60.40.10">
    <property type="entry name" value="Immunoglobulins"/>
    <property type="match status" value="1"/>
</dbReference>
<proteinExistence type="predicted"/>
<dbReference type="InterPro" id="IPR011635">
    <property type="entry name" value="CARDB"/>
</dbReference>
<dbReference type="AlphaFoldDB" id="A0A951PEV8"/>
<evidence type="ECO:0000313" key="4">
    <source>
        <dbReference type="Proteomes" id="UP000707356"/>
    </source>
</evidence>
<gene>
    <name evidence="3" type="ORF">KME07_21720</name>
</gene>
<dbReference type="EMBL" id="JAHHHV010000083">
    <property type="protein sequence ID" value="MBW4468053.1"/>
    <property type="molecule type" value="Genomic_DNA"/>
</dbReference>
<dbReference type="SUPFAM" id="SSF89260">
    <property type="entry name" value="Collagen-binding domain"/>
    <property type="match status" value="1"/>
</dbReference>
<organism evidence="3 4">
    <name type="scientific">Pegethrix bostrychoides GSE-TBD4-15B</name>
    <dbReference type="NCBI Taxonomy" id="2839662"/>
    <lineage>
        <taxon>Bacteria</taxon>
        <taxon>Bacillati</taxon>
        <taxon>Cyanobacteriota</taxon>
        <taxon>Cyanophyceae</taxon>
        <taxon>Oculatellales</taxon>
        <taxon>Oculatellaceae</taxon>
        <taxon>Pegethrix</taxon>
    </lineage>
</organism>
<sequence>MTPEVNLGSLQNSVAYTSILGSATNLSDSYGFSLSRTQNLRGALSGISGDAIVGLRLSRASQIDSNTVAIQDLGYIEADRNSQALNRVLSPGNYLLETTAVRGSTAYRFDITADGLTGLANIGVLNDAQAFSGQVSRTDSSDLYSFSLNTTSDLSLTLGGLNADTDLIVAQDFNGNGVIDTGEEVGRSQRFSNFEERLQLSGLVAGNYLTEVSQFAGDTHYRLAFSPTALANPLANQDLTGQLRVIQAPDSRLQNASGQAEVQVFNRNPASNRPVTVRLYASTNDSYDSNDELLASRTVLLPPTSGGSASTTLEFGAPTGIAPGSYHLIARIDSDNAVAETDETNNNLSAHVSAPGTNVILDWNATLLNAIQADGTAPPLAARNAAIVHAAVYDAVNGIARQYDPYLVNVAASSADNASAEAAAVQAAFQTLSDLYPNQRESFLAQRIRSLAEIADGTAEARGIAVGQLVADRMLESRRNDGAEGAQNRYIPGTAPGDYQPTRPDGFVLAAGWRDVESFAIPSVNDFLPDGPPVFGGAQYAAELNQVQQFGGLNSTARTADQSEVAFFWAYDRPDTFRPPAQWNQIAQTVALNEGTSVLESARLFAALNVAQADAGIAAWNAKFTFNQLRPITAVRQADSDGNFQTLGNPDWQSLLSTPPFPDYISGHSTFGAAAAGVLSYFYGDDYQFSASSQEIPGRFRQFSSFQQAAAENGVSRIFGGIHVQSANLDGLLVGAAVADYVTGNLFG</sequence>
<feature type="domain" description="CARDB" evidence="2">
    <location>
        <begin position="245"/>
        <end position="349"/>
    </location>
</feature>
<dbReference type="Gene3D" id="1.10.606.20">
    <property type="match status" value="1"/>
</dbReference>
<name>A0A951PEV8_9CYAN</name>
<dbReference type="Proteomes" id="UP000707356">
    <property type="component" value="Unassembled WGS sequence"/>
</dbReference>
<comment type="caution">
    <text evidence="3">The sequence shown here is derived from an EMBL/GenBank/DDBJ whole genome shotgun (WGS) entry which is preliminary data.</text>
</comment>
<dbReference type="InterPro" id="IPR000326">
    <property type="entry name" value="PAP2/HPO"/>
</dbReference>
<dbReference type="InterPro" id="IPR013783">
    <property type="entry name" value="Ig-like_fold"/>
</dbReference>
<dbReference type="CDD" id="cd03398">
    <property type="entry name" value="PAP2_haloperoxidase"/>
    <property type="match status" value="1"/>
</dbReference>
<dbReference type="InterPro" id="IPR036938">
    <property type="entry name" value="PAP2/HPO_sf"/>
</dbReference>
<dbReference type="PANTHER" id="PTHR34599">
    <property type="entry name" value="PEROXIDASE-RELATED"/>
    <property type="match status" value="1"/>
</dbReference>
<reference evidence="3" key="1">
    <citation type="submission" date="2021-05" db="EMBL/GenBank/DDBJ databases">
        <authorList>
            <person name="Pietrasiak N."/>
            <person name="Ward R."/>
            <person name="Stajich J.E."/>
            <person name="Kurbessoian T."/>
        </authorList>
    </citation>
    <scope>NUCLEOTIDE SEQUENCE</scope>
    <source>
        <strain evidence="3">GSE-TBD4-15B</strain>
    </source>
</reference>
<dbReference type="Gene3D" id="2.60.120.380">
    <property type="match status" value="1"/>
</dbReference>
<dbReference type="Pfam" id="PF01569">
    <property type="entry name" value="PAP2"/>
    <property type="match status" value="1"/>
</dbReference>
<dbReference type="InterPro" id="IPR052559">
    <property type="entry name" value="V-haloperoxidase"/>
</dbReference>
<dbReference type="Pfam" id="PF07705">
    <property type="entry name" value="CARDB"/>
    <property type="match status" value="1"/>
</dbReference>
<evidence type="ECO:0000259" key="1">
    <source>
        <dbReference type="Pfam" id="PF01569"/>
    </source>
</evidence>
<dbReference type="PANTHER" id="PTHR34599:SF1">
    <property type="entry name" value="PHOSPHATIDIC ACID PHOSPHATASE TYPE 2_HALOPEROXIDASE DOMAIN-CONTAINING PROTEIN"/>
    <property type="match status" value="1"/>
</dbReference>
<evidence type="ECO:0000313" key="3">
    <source>
        <dbReference type="EMBL" id="MBW4468053.1"/>
    </source>
</evidence>
<protein>
    <submittedName>
        <fullName evidence="3">Phosphatase PAP2 family protein</fullName>
    </submittedName>
</protein>